<gene>
    <name evidence="3" type="ORF">M422DRAFT_67008</name>
</gene>
<dbReference type="SMART" id="SM00320">
    <property type="entry name" value="WD40"/>
    <property type="match status" value="4"/>
</dbReference>
<sequence length="739" mass="82544">MAAYSPSKRKRQDTASRGPAKEPRTANSIINIDDSDSDDIVYVASRYKVGEQRVVTRAAAVVRPSDIVQIIEVLDSDEEQALDIPVVPKKRKPTESSEVSTIRTPTPNNLGPTRSNASASRRAEPPKKKTKPNRSVGSLGNPIEIEDSDEDVEIVEVNPNPIEEEEEGEEEEEDYDNIHAGFFIDWGRDDDIEEAREPIGSGTQSIEEELGKLALDEYVPITLRPKERKGKIQFKYKLSYLLPTLMPRTVDSVVKHYSTGFRSRTGLLRHRVSRIDSHLRDLRKVKYDIPITLADNISTISQSGDRILASSITPGGDPSEPDNVQSNIRHNKSNTLFLWSKEDGRQWVDEHHSILRENGEERTNYWSVDCARLDPQNPGIMVSTGFDGKIVIRHSSNGGTNKTGWLCRDKSTCHDIQFAPNTGDRSVFAAPSTDGNVYLYSYSSSGDNFGPFHTGQFSDLENGAVLSNRWSGAQASGAITWGRGPTERRLFVCNENRPGHERPMHHGIYDAYTATWLYDFDEKGDGEELCLNPSGSQLALLTNNGGFRINLYDVRTQKRAAFSEVVLPEHLEDRLWTEMEVEVEVMKEVEEVVMMNGVKKKVKVMKKVKEKKMEPQQIPPEVCSAKWSPDELLLAVGLNDDTAYIYDVRQLTRPVLSILNEVDRSKTSTILEWSTRTSLRTPRLGLITGGTDGCVSIWDIATACAERTILARVDNPVAAYHFGDVTKGEKPLIVGDTAG</sequence>
<proteinExistence type="predicted"/>
<evidence type="ECO:0000256" key="1">
    <source>
        <dbReference type="PROSITE-ProRule" id="PRU00221"/>
    </source>
</evidence>
<dbReference type="OrthoDB" id="10248252at2759"/>
<name>A0A0C9W1S8_SPHS4</name>
<dbReference type="Gene3D" id="2.130.10.10">
    <property type="entry name" value="YVTN repeat-like/Quinoprotein amine dehydrogenase"/>
    <property type="match status" value="2"/>
</dbReference>
<accession>A0A0C9W1S8</accession>
<dbReference type="HOGENOM" id="CLU_375808_0_0_1"/>
<keyword evidence="1" id="KW-0853">WD repeat</keyword>
<evidence type="ECO:0008006" key="5">
    <source>
        <dbReference type="Google" id="ProtNLM"/>
    </source>
</evidence>
<dbReference type="AlphaFoldDB" id="A0A0C9W1S8"/>
<evidence type="ECO:0000313" key="4">
    <source>
        <dbReference type="Proteomes" id="UP000054279"/>
    </source>
</evidence>
<reference evidence="3 4" key="1">
    <citation type="submission" date="2014-06" db="EMBL/GenBank/DDBJ databases">
        <title>Evolutionary Origins and Diversification of the Mycorrhizal Mutualists.</title>
        <authorList>
            <consortium name="DOE Joint Genome Institute"/>
            <consortium name="Mycorrhizal Genomics Consortium"/>
            <person name="Kohler A."/>
            <person name="Kuo A."/>
            <person name="Nagy L.G."/>
            <person name="Floudas D."/>
            <person name="Copeland A."/>
            <person name="Barry K.W."/>
            <person name="Cichocki N."/>
            <person name="Veneault-Fourrey C."/>
            <person name="LaButti K."/>
            <person name="Lindquist E.A."/>
            <person name="Lipzen A."/>
            <person name="Lundell T."/>
            <person name="Morin E."/>
            <person name="Murat C."/>
            <person name="Riley R."/>
            <person name="Ohm R."/>
            <person name="Sun H."/>
            <person name="Tunlid A."/>
            <person name="Henrissat B."/>
            <person name="Grigoriev I.V."/>
            <person name="Hibbett D.S."/>
            <person name="Martin F."/>
        </authorList>
    </citation>
    <scope>NUCLEOTIDE SEQUENCE [LARGE SCALE GENOMIC DNA]</scope>
    <source>
        <strain evidence="3 4">SS14</strain>
    </source>
</reference>
<feature type="region of interest" description="Disordered" evidence="2">
    <location>
        <begin position="308"/>
        <end position="327"/>
    </location>
</feature>
<keyword evidence="4" id="KW-1185">Reference proteome</keyword>
<dbReference type="Proteomes" id="UP000054279">
    <property type="component" value="Unassembled WGS sequence"/>
</dbReference>
<feature type="region of interest" description="Disordered" evidence="2">
    <location>
        <begin position="84"/>
        <end position="147"/>
    </location>
</feature>
<dbReference type="PROSITE" id="PS50082">
    <property type="entry name" value="WD_REPEATS_2"/>
    <property type="match status" value="1"/>
</dbReference>
<evidence type="ECO:0000313" key="3">
    <source>
        <dbReference type="EMBL" id="KIJ45505.1"/>
    </source>
</evidence>
<dbReference type="InterPro" id="IPR001680">
    <property type="entry name" value="WD40_rpt"/>
</dbReference>
<dbReference type="InterPro" id="IPR015943">
    <property type="entry name" value="WD40/YVTN_repeat-like_dom_sf"/>
</dbReference>
<dbReference type="InterPro" id="IPR036322">
    <property type="entry name" value="WD40_repeat_dom_sf"/>
</dbReference>
<feature type="region of interest" description="Disordered" evidence="2">
    <location>
        <begin position="1"/>
        <end position="31"/>
    </location>
</feature>
<dbReference type="SUPFAM" id="SSF50978">
    <property type="entry name" value="WD40 repeat-like"/>
    <property type="match status" value="1"/>
</dbReference>
<feature type="non-terminal residue" evidence="3">
    <location>
        <position position="1"/>
    </location>
</feature>
<dbReference type="EMBL" id="KN837111">
    <property type="protein sequence ID" value="KIJ45505.1"/>
    <property type="molecule type" value="Genomic_DNA"/>
</dbReference>
<protein>
    <recommendedName>
        <fullName evidence="5">WD40 repeat-like protein</fullName>
    </recommendedName>
</protein>
<organism evidence="3 4">
    <name type="scientific">Sphaerobolus stellatus (strain SS14)</name>
    <dbReference type="NCBI Taxonomy" id="990650"/>
    <lineage>
        <taxon>Eukaryota</taxon>
        <taxon>Fungi</taxon>
        <taxon>Dikarya</taxon>
        <taxon>Basidiomycota</taxon>
        <taxon>Agaricomycotina</taxon>
        <taxon>Agaricomycetes</taxon>
        <taxon>Phallomycetidae</taxon>
        <taxon>Geastrales</taxon>
        <taxon>Sphaerobolaceae</taxon>
        <taxon>Sphaerobolus</taxon>
    </lineage>
</organism>
<feature type="repeat" description="WD" evidence="1">
    <location>
        <begin position="686"/>
        <end position="708"/>
    </location>
</feature>
<feature type="compositionally biased region" description="Polar residues" evidence="2">
    <location>
        <begin position="96"/>
        <end position="119"/>
    </location>
</feature>
<evidence type="ECO:0000256" key="2">
    <source>
        <dbReference type="SAM" id="MobiDB-lite"/>
    </source>
</evidence>